<reference evidence="10 11" key="1">
    <citation type="submission" date="2021-06" db="EMBL/GenBank/DDBJ databases">
        <title>Bacillus sp. RD4P76, an endophyte from a halophyte.</title>
        <authorList>
            <person name="Sun J.-Q."/>
        </authorList>
    </citation>
    <scope>NUCLEOTIDE SEQUENCE [LARGE SCALE GENOMIC DNA]</scope>
    <source>
        <strain evidence="10 11">CGMCC 1.15917</strain>
    </source>
</reference>
<name>A0ABS6JHA5_9BACI</name>
<evidence type="ECO:0000256" key="9">
    <source>
        <dbReference type="PIRNR" id="PIRNR029928"/>
    </source>
</evidence>
<evidence type="ECO:0000256" key="2">
    <source>
        <dbReference type="ARBA" id="ARBA00004241"/>
    </source>
</evidence>
<dbReference type="InterPro" id="IPR012902">
    <property type="entry name" value="N_methyl_site"/>
</dbReference>
<organism evidence="10 11">
    <name type="scientific">Evansella tamaricis</name>
    <dbReference type="NCBI Taxonomy" id="2069301"/>
    <lineage>
        <taxon>Bacteria</taxon>
        <taxon>Bacillati</taxon>
        <taxon>Bacillota</taxon>
        <taxon>Bacilli</taxon>
        <taxon>Bacillales</taxon>
        <taxon>Bacillaceae</taxon>
        <taxon>Evansella</taxon>
    </lineage>
</organism>
<accession>A0ABS6JHA5</accession>
<dbReference type="NCBIfam" id="NF040999">
    <property type="entry name" value="pilin_ComGC"/>
    <property type="match status" value="1"/>
</dbReference>
<evidence type="ECO:0000256" key="5">
    <source>
        <dbReference type="ARBA" id="ARBA00022692"/>
    </source>
</evidence>
<comment type="subcellular location">
    <subcellularLocation>
        <location evidence="1">Cell membrane</location>
        <topology evidence="1">Single-pass membrane protein</topology>
    </subcellularLocation>
    <subcellularLocation>
        <location evidence="2">Cell surface</location>
    </subcellularLocation>
</comment>
<dbReference type="PROSITE" id="PS00409">
    <property type="entry name" value="PROKAR_NTER_METHYL"/>
    <property type="match status" value="1"/>
</dbReference>
<sequence>MRYLKNRKGFTLIEMMIVLVIISVLLLIAVPNLGKNQEMARSKGCEATIDLVSAQMIAYEIEKGQKVTDLSVLKPDYVDTLQCPDGTGLKLSNGKIVKDES</sequence>
<evidence type="ECO:0000256" key="4">
    <source>
        <dbReference type="ARBA" id="ARBA00022481"/>
    </source>
</evidence>
<evidence type="ECO:0000256" key="3">
    <source>
        <dbReference type="ARBA" id="ARBA00022475"/>
    </source>
</evidence>
<keyword evidence="9" id="KW-0813">Transport</keyword>
<evidence type="ECO:0000256" key="8">
    <source>
        <dbReference type="ARBA" id="ARBA00023287"/>
    </source>
</evidence>
<keyword evidence="7 9" id="KW-0472">Membrane</keyword>
<dbReference type="EMBL" id="JAHQCS010000095">
    <property type="protein sequence ID" value="MBU9712237.1"/>
    <property type="molecule type" value="Genomic_DNA"/>
</dbReference>
<evidence type="ECO:0000313" key="10">
    <source>
        <dbReference type="EMBL" id="MBU9712237.1"/>
    </source>
</evidence>
<evidence type="ECO:0000256" key="7">
    <source>
        <dbReference type="ARBA" id="ARBA00023136"/>
    </source>
</evidence>
<proteinExistence type="inferred from homology"/>
<dbReference type="NCBIfam" id="TIGR02532">
    <property type="entry name" value="IV_pilin_GFxxxE"/>
    <property type="match status" value="1"/>
</dbReference>
<protein>
    <recommendedName>
        <fullName evidence="9">ComG operon protein 3</fullName>
    </recommendedName>
</protein>
<comment type="similarity">
    <text evidence="9">Belongs to the ComGC family.</text>
</comment>
<dbReference type="InterPro" id="IPR016940">
    <property type="entry name" value="ComGC"/>
</dbReference>
<gene>
    <name evidence="10" type="ORF">KS419_10830</name>
</gene>
<dbReference type="Pfam" id="PF07963">
    <property type="entry name" value="N_methyl"/>
    <property type="match status" value="1"/>
</dbReference>
<dbReference type="PANTHER" id="PTHR30093:SF2">
    <property type="entry name" value="TYPE II SECRETION SYSTEM PROTEIN H"/>
    <property type="match status" value="1"/>
</dbReference>
<evidence type="ECO:0000313" key="11">
    <source>
        <dbReference type="Proteomes" id="UP000784880"/>
    </source>
</evidence>
<dbReference type="PANTHER" id="PTHR30093">
    <property type="entry name" value="GENERAL SECRETION PATHWAY PROTEIN G"/>
    <property type="match status" value="1"/>
</dbReference>
<keyword evidence="8 9" id="KW-0178">Competence</keyword>
<keyword evidence="5 9" id="KW-0812">Transmembrane</keyword>
<keyword evidence="6 9" id="KW-1133">Transmembrane helix</keyword>
<comment type="subunit">
    <text evidence="9">Homodimer.</text>
</comment>
<dbReference type="PIRSF" id="PIRSF029928">
    <property type="entry name" value="Late_competence_ComGC"/>
    <property type="match status" value="1"/>
</dbReference>
<feature type="transmembrane region" description="Helical" evidence="9">
    <location>
        <begin position="12"/>
        <end position="33"/>
    </location>
</feature>
<evidence type="ECO:0000256" key="1">
    <source>
        <dbReference type="ARBA" id="ARBA00004162"/>
    </source>
</evidence>
<keyword evidence="11" id="KW-1185">Reference proteome</keyword>
<dbReference type="Proteomes" id="UP000784880">
    <property type="component" value="Unassembled WGS sequence"/>
</dbReference>
<keyword evidence="4" id="KW-0488">Methylation</keyword>
<comment type="function">
    <text evidence="9">Required for transformation and DNA binding.</text>
</comment>
<keyword evidence="3 9" id="KW-1003">Cell membrane</keyword>
<comment type="caution">
    <text evidence="10">The sequence shown here is derived from an EMBL/GenBank/DDBJ whole genome shotgun (WGS) entry which is preliminary data.</text>
</comment>
<evidence type="ECO:0000256" key="6">
    <source>
        <dbReference type="ARBA" id="ARBA00022989"/>
    </source>
</evidence>